<evidence type="ECO:0000256" key="1">
    <source>
        <dbReference type="SAM" id="SignalP"/>
    </source>
</evidence>
<name>A0A6G1VQK5_9BACT</name>
<evidence type="ECO:0008006" key="4">
    <source>
        <dbReference type="Google" id="ProtNLM"/>
    </source>
</evidence>
<dbReference type="OrthoDB" id="1072494at2"/>
<dbReference type="Proteomes" id="UP000477980">
    <property type="component" value="Unassembled WGS sequence"/>
</dbReference>
<feature type="signal peptide" evidence="1">
    <location>
        <begin position="1"/>
        <end position="18"/>
    </location>
</feature>
<protein>
    <recommendedName>
        <fullName evidence="4">DUF4929 domain-containing protein</fullName>
    </recommendedName>
</protein>
<gene>
    <name evidence="2" type="ORF">F7D25_15945</name>
</gene>
<sequence>MKHIKFLAIAFVAMLTLASCSTDQEGPIYTPMSENVSLSTKTQSYQTQESSLEIPVRFVRSDASKEYTAHYNISTTADKIFSDPNNGEVTFKAGEGVAIVTIKAENMQKGTTYKAKLTLSDADVALKDTVTNNMLTESTISIMCDYEWEDAGTVSFTDATFAETPATANGVKILHAVTDEFNLYKLVAPYNAIYGNEIGEADIQFYLNEDYSAKDLASAGKLDIFPNAGYKMYWDTKNYPDYNNFSNEGDIFVVNFLLTDDKDLFPGGYFSFKWDKWPGNK</sequence>
<dbReference type="PROSITE" id="PS51257">
    <property type="entry name" value="PROKAR_LIPOPROTEIN"/>
    <property type="match status" value="1"/>
</dbReference>
<accession>A0A6G1VQK5</accession>
<reference evidence="2 3" key="1">
    <citation type="submission" date="2019-09" db="EMBL/GenBank/DDBJ databases">
        <title>Distinct polysaccharide growth profiles of human intestinal Prevotella copri isolates.</title>
        <authorList>
            <person name="Fehlner-Peach H."/>
            <person name="Magnabosco C."/>
            <person name="Raghavan V."/>
            <person name="Scher J.U."/>
            <person name="Tett A."/>
            <person name="Cox L.M."/>
            <person name="Gottsegen C."/>
            <person name="Watters A."/>
            <person name="Wiltshire- Gordon J.D."/>
            <person name="Segata N."/>
            <person name="Bonneau R."/>
            <person name="Littman D.R."/>
        </authorList>
    </citation>
    <scope>NUCLEOTIDE SEQUENCE [LARGE SCALE GENOMIC DNA]</scope>
    <source>
        <strain evidence="3">iAA917</strain>
    </source>
</reference>
<dbReference type="AlphaFoldDB" id="A0A6G1VQK5"/>
<dbReference type="RefSeq" id="WP_153089779.1">
    <property type="nucleotide sequence ID" value="NZ_VZAH01000164.1"/>
</dbReference>
<evidence type="ECO:0000313" key="3">
    <source>
        <dbReference type="Proteomes" id="UP000477980"/>
    </source>
</evidence>
<dbReference type="EMBL" id="VZAH01000164">
    <property type="protein sequence ID" value="MQP15856.1"/>
    <property type="molecule type" value="Genomic_DNA"/>
</dbReference>
<evidence type="ECO:0000313" key="2">
    <source>
        <dbReference type="EMBL" id="MQP15856.1"/>
    </source>
</evidence>
<keyword evidence="1" id="KW-0732">Signal</keyword>
<feature type="chain" id="PRO_5026046127" description="DUF4929 domain-containing protein" evidence="1">
    <location>
        <begin position="19"/>
        <end position="281"/>
    </location>
</feature>
<organism evidence="2 3">
    <name type="scientific">Segatella copri</name>
    <dbReference type="NCBI Taxonomy" id="165179"/>
    <lineage>
        <taxon>Bacteria</taxon>
        <taxon>Pseudomonadati</taxon>
        <taxon>Bacteroidota</taxon>
        <taxon>Bacteroidia</taxon>
        <taxon>Bacteroidales</taxon>
        <taxon>Prevotellaceae</taxon>
        <taxon>Segatella</taxon>
    </lineage>
</organism>
<proteinExistence type="predicted"/>
<comment type="caution">
    <text evidence="2">The sequence shown here is derived from an EMBL/GenBank/DDBJ whole genome shotgun (WGS) entry which is preliminary data.</text>
</comment>